<feature type="domain" description="HTH lysR-type" evidence="5">
    <location>
        <begin position="5"/>
        <end position="62"/>
    </location>
</feature>
<dbReference type="SUPFAM" id="SSF53850">
    <property type="entry name" value="Periplasmic binding protein-like II"/>
    <property type="match status" value="1"/>
</dbReference>
<keyword evidence="4" id="KW-0804">Transcription</keyword>
<dbReference type="InterPro" id="IPR036390">
    <property type="entry name" value="WH_DNA-bd_sf"/>
</dbReference>
<evidence type="ECO:0000313" key="6">
    <source>
        <dbReference type="EMBL" id="KYO51886.1"/>
    </source>
</evidence>
<keyword evidence="3" id="KW-0238">DNA-binding</keyword>
<dbReference type="PROSITE" id="PS50931">
    <property type="entry name" value="HTH_LYSR"/>
    <property type="match status" value="1"/>
</dbReference>
<dbReference type="PANTHER" id="PTHR30579:SF7">
    <property type="entry name" value="HTH-TYPE TRANSCRIPTIONAL REGULATOR LRHA-RELATED"/>
    <property type="match status" value="1"/>
</dbReference>
<organism evidence="6 7">
    <name type="scientific">Tistrella mobilis</name>
    <dbReference type="NCBI Taxonomy" id="171437"/>
    <lineage>
        <taxon>Bacteria</taxon>
        <taxon>Pseudomonadati</taxon>
        <taxon>Pseudomonadota</taxon>
        <taxon>Alphaproteobacteria</taxon>
        <taxon>Geminicoccales</taxon>
        <taxon>Geminicoccaceae</taxon>
        <taxon>Tistrella</taxon>
    </lineage>
</organism>
<dbReference type="RefSeq" id="WP_062764988.1">
    <property type="nucleotide sequence ID" value="NZ_CP121045.1"/>
</dbReference>
<dbReference type="InterPro" id="IPR050176">
    <property type="entry name" value="LTTR"/>
</dbReference>
<dbReference type="InterPro" id="IPR000847">
    <property type="entry name" value="LysR_HTH_N"/>
</dbReference>
<dbReference type="EMBL" id="LPZR01000164">
    <property type="protein sequence ID" value="KYO51886.1"/>
    <property type="molecule type" value="Genomic_DNA"/>
</dbReference>
<sequence length="282" mass="30220">MPAMLDLDLLRSFHMIARLGRFRAAAERLNKSPAAISVQVQRLEAVAGGRLFERDNRAVVLTPLGQRLLAGTTELLRVHDRLMDELQDTGPAGEVRLGVPDEYAGHVIRDILPVIVARWPRVVLEVETAASGVLTDQFRRGRLDMAVIVRPAGGEHDGRYLVATTPVWVAAPALAQALPDILPLALHAADCPYRDAMLEALTSAGRPWRVLLASPSAGAVETCVEAGLALSVVDRSRVTPAMQIVEALPPIGVHEAVVLAHPSDGDDAVGAIGSVLAQHFRL</sequence>
<keyword evidence="2" id="KW-0805">Transcription regulation</keyword>
<comment type="caution">
    <text evidence="6">The sequence shown here is derived from an EMBL/GenBank/DDBJ whole genome shotgun (WGS) entry which is preliminary data.</text>
</comment>
<evidence type="ECO:0000313" key="7">
    <source>
        <dbReference type="Proteomes" id="UP000075787"/>
    </source>
</evidence>
<comment type="similarity">
    <text evidence="1">Belongs to the LysR transcriptional regulatory family.</text>
</comment>
<gene>
    <name evidence="6" type="ORF">AUP44_06655</name>
</gene>
<dbReference type="Proteomes" id="UP000075787">
    <property type="component" value="Unassembled WGS sequence"/>
</dbReference>
<evidence type="ECO:0000256" key="3">
    <source>
        <dbReference type="ARBA" id="ARBA00023125"/>
    </source>
</evidence>
<name>A0A161R2M0_9PROT</name>
<dbReference type="Pfam" id="PF03466">
    <property type="entry name" value="LysR_substrate"/>
    <property type="match status" value="1"/>
</dbReference>
<evidence type="ECO:0000256" key="1">
    <source>
        <dbReference type="ARBA" id="ARBA00009437"/>
    </source>
</evidence>
<dbReference type="SUPFAM" id="SSF46785">
    <property type="entry name" value="Winged helix' DNA-binding domain"/>
    <property type="match status" value="1"/>
</dbReference>
<dbReference type="GeneID" id="97241816"/>
<evidence type="ECO:0000256" key="2">
    <source>
        <dbReference type="ARBA" id="ARBA00023015"/>
    </source>
</evidence>
<dbReference type="PANTHER" id="PTHR30579">
    <property type="entry name" value="TRANSCRIPTIONAL REGULATOR"/>
    <property type="match status" value="1"/>
</dbReference>
<dbReference type="OrthoDB" id="9789529at2"/>
<dbReference type="Pfam" id="PF00126">
    <property type="entry name" value="HTH_1"/>
    <property type="match status" value="1"/>
</dbReference>
<dbReference type="AlphaFoldDB" id="A0A161R2M0"/>
<protein>
    <submittedName>
        <fullName evidence="6">LysR family transcriptional regulator</fullName>
    </submittedName>
</protein>
<accession>A0A161R2M0</accession>
<dbReference type="GO" id="GO:0003700">
    <property type="term" value="F:DNA-binding transcription factor activity"/>
    <property type="evidence" value="ECO:0007669"/>
    <property type="project" value="InterPro"/>
</dbReference>
<evidence type="ECO:0000256" key="4">
    <source>
        <dbReference type="ARBA" id="ARBA00023163"/>
    </source>
</evidence>
<reference evidence="6 7" key="1">
    <citation type="submission" date="2015-12" db="EMBL/GenBank/DDBJ databases">
        <title>Genome sequence of Tistrella mobilis MCCC 1A02139.</title>
        <authorList>
            <person name="Lu L."/>
            <person name="Lai Q."/>
            <person name="Shao Z."/>
            <person name="Qian P."/>
        </authorList>
    </citation>
    <scope>NUCLEOTIDE SEQUENCE [LARGE SCALE GENOMIC DNA]</scope>
    <source>
        <strain evidence="6 7">MCCC 1A02139</strain>
    </source>
</reference>
<dbReference type="GO" id="GO:0003677">
    <property type="term" value="F:DNA binding"/>
    <property type="evidence" value="ECO:0007669"/>
    <property type="project" value="UniProtKB-KW"/>
</dbReference>
<dbReference type="InterPro" id="IPR005119">
    <property type="entry name" value="LysR_subst-bd"/>
</dbReference>
<dbReference type="InterPro" id="IPR036388">
    <property type="entry name" value="WH-like_DNA-bd_sf"/>
</dbReference>
<dbReference type="Gene3D" id="1.10.10.10">
    <property type="entry name" value="Winged helix-like DNA-binding domain superfamily/Winged helix DNA-binding domain"/>
    <property type="match status" value="1"/>
</dbReference>
<dbReference type="Gene3D" id="3.40.190.10">
    <property type="entry name" value="Periplasmic binding protein-like II"/>
    <property type="match status" value="2"/>
</dbReference>
<proteinExistence type="inferred from homology"/>
<evidence type="ECO:0000259" key="5">
    <source>
        <dbReference type="PROSITE" id="PS50931"/>
    </source>
</evidence>